<feature type="compositionally biased region" description="Basic and acidic residues" evidence="1">
    <location>
        <begin position="144"/>
        <end position="155"/>
    </location>
</feature>
<keyword evidence="2" id="KW-1133">Transmembrane helix</keyword>
<evidence type="ECO:0000313" key="5">
    <source>
        <dbReference type="EMBL" id="RMY18219.1"/>
    </source>
</evidence>
<evidence type="ECO:0000313" key="7">
    <source>
        <dbReference type="Proteomes" id="UP000281245"/>
    </source>
</evidence>
<feature type="transmembrane region" description="Helical" evidence="2">
    <location>
        <begin position="313"/>
        <end position="334"/>
    </location>
</feature>
<evidence type="ECO:0000313" key="6">
    <source>
        <dbReference type="Proteomes" id="UP000271337"/>
    </source>
</evidence>
<evidence type="ECO:0000313" key="4">
    <source>
        <dbReference type="EMBL" id="RMX86811.1"/>
    </source>
</evidence>
<feature type="compositionally biased region" description="Low complexity" evidence="1">
    <location>
        <begin position="355"/>
        <end position="371"/>
    </location>
</feature>
<evidence type="ECO:0000256" key="2">
    <source>
        <dbReference type="SAM" id="Phobius"/>
    </source>
</evidence>
<dbReference type="AlphaFoldDB" id="A0A3M6ZT16"/>
<protein>
    <recommendedName>
        <fullName evidence="3">J domain-containing protein</fullName>
    </recommendedName>
</protein>
<feature type="compositionally biased region" description="Gly residues" evidence="1">
    <location>
        <begin position="162"/>
        <end position="172"/>
    </location>
</feature>
<comment type="caution">
    <text evidence="5">The sequence shown here is derived from an EMBL/GenBank/DDBJ whole genome shotgun (WGS) entry which is preliminary data.</text>
</comment>
<feature type="region of interest" description="Disordered" evidence="1">
    <location>
        <begin position="233"/>
        <end position="296"/>
    </location>
</feature>
<reference evidence="6 7" key="1">
    <citation type="journal article" date="2018" name="BMC Genomics">
        <title>Genomic evidence for intraspecific hybridization in a clonal and extremely halotolerant yeast.</title>
        <authorList>
            <person name="Gostincar C."/>
            <person name="Stajich J.E."/>
            <person name="Zupancic J."/>
            <person name="Zalar P."/>
            <person name="Gunde-Cimerman N."/>
        </authorList>
    </citation>
    <scope>NUCLEOTIDE SEQUENCE [LARGE SCALE GENOMIC DNA]</scope>
    <source>
        <strain evidence="4 7">EXF-6656</strain>
        <strain evidence="5 6">EXF-6669</strain>
    </source>
</reference>
<dbReference type="InterPro" id="IPR053025">
    <property type="entry name" value="Mito_ATP_Synthase-Asso"/>
</dbReference>
<dbReference type="InterPro" id="IPR036869">
    <property type="entry name" value="J_dom_sf"/>
</dbReference>
<keyword evidence="2" id="KW-0472">Membrane</keyword>
<feature type="compositionally biased region" description="Basic residues" evidence="1">
    <location>
        <begin position="277"/>
        <end position="296"/>
    </location>
</feature>
<dbReference type="Proteomes" id="UP000281245">
    <property type="component" value="Unassembled WGS sequence"/>
</dbReference>
<evidence type="ECO:0000259" key="3">
    <source>
        <dbReference type="PROSITE" id="PS50076"/>
    </source>
</evidence>
<dbReference type="Gene3D" id="1.10.287.110">
    <property type="entry name" value="DnaJ domain"/>
    <property type="match status" value="1"/>
</dbReference>
<dbReference type="PANTHER" id="PTHR44873">
    <property type="entry name" value="DNAJ HOMOLOG SUBFAMILY C MEMBER 30, MITOCHONDRIAL"/>
    <property type="match status" value="1"/>
</dbReference>
<dbReference type="SMART" id="SM00271">
    <property type="entry name" value="DnaJ"/>
    <property type="match status" value="1"/>
</dbReference>
<gene>
    <name evidence="5" type="ORF">D0867_05482</name>
    <name evidence="4" type="ORF">D0869_02821</name>
</gene>
<keyword evidence="2" id="KW-0812">Transmembrane</keyword>
<dbReference type="PROSITE" id="PS50076">
    <property type="entry name" value="DNAJ_2"/>
    <property type="match status" value="1"/>
</dbReference>
<dbReference type="PRINTS" id="PR00625">
    <property type="entry name" value="JDOMAIN"/>
</dbReference>
<accession>A0A3M6ZT16</accession>
<dbReference type="InterPro" id="IPR001623">
    <property type="entry name" value="DnaJ_domain"/>
</dbReference>
<dbReference type="Proteomes" id="UP000271337">
    <property type="component" value="Unassembled WGS sequence"/>
</dbReference>
<dbReference type="Pfam" id="PF00226">
    <property type="entry name" value="DnaJ"/>
    <property type="match status" value="1"/>
</dbReference>
<name>A0A3M6ZT16_HORWE</name>
<dbReference type="EMBL" id="QWIL01000493">
    <property type="protein sequence ID" value="RMY18219.1"/>
    <property type="molecule type" value="Genomic_DNA"/>
</dbReference>
<proteinExistence type="predicted"/>
<dbReference type="PANTHER" id="PTHR44873:SF1">
    <property type="entry name" value="DNAJ HOMOLOG SUBFAMILY C MEMBER 30, MITOCHONDRIAL"/>
    <property type="match status" value="1"/>
</dbReference>
<evidence type="ECO:0000256" key="1">
    <source>
        <dbReference type="SAM" id="MobiDB-lite"/>
    </source>
</evidence>
<feature type="region of interest" description="Disordered" evidence="1">
    <location>
        <begin position="137"/>
        <end position="212"/>
    </location>
</feature>
<feature type="compositionally biased region" description="Basic and acidic residues" evidence="1">
    <location>
        <begin position="267"/>
        <end position="276"/>
    </location>
</feature>
<dbReference type="CDD" id="cd06257">
    <property type="entry name" value="DnaJ"/>
    <property type="match status" value="1"/>
</dbReference>
<dbReference type="SUPFAM" id="SSF46565">
    <property type="entry name" value="Chaperone J-domain"/>
    <property type="match status" value="1"/>
</dbReference>
<feature type="compositionally biased region" description="Low complexity" evidence="1">
    <location>
        <begin position="233"/>
        <end position="250"/>
    </location>
</feature>
<feature type="domain" description="J" evidence="3">
    <location>
        <begin position="89"/>
        <end position="154"/>
    </location>
</feature>
<dbReference type="OrthoDB" id="10250354at2759"/>
<organism evidence="5 6">
    <name type="scientific">Hortaea werneckii</name>
    <name type="common">Black yeast</name>
    <name type="synonym">Cladosporium werneckii</name>
    <dbReference type="NCBI Taxonomy" id="91943"/>
    <lineage>
        <taxon>Eukaryota</taxon>
        <taxon>Fungi</taxon>
        <taxon>Dikarya</taxon>
        <taxon>Ascomycota</taxon>
        <taxon>Pezizomycotina</taxon>
        <taxon>Dothideomycetes</taxon>
        <taxon>Dothideomycetidae</taxon>
        <taxon>Mycosphaerellales</taxon>
        <taxon>Teratosphaeriaceae</taxon>
        <taxon>Hortaea</taxon>
    </lineage>
</organism>
<feature type="region of interest" description="Disordered" evidence="1">
    <location>
        <begin position="338"/>
        <end position="371"/>
    </location>
</feature>
<sequence length="371" mass="39104">MSSLAFVKCDPLGFFVPSKCVNHGMFARSGLTVQRPAGVQCPRPDLFFRPSAAAAAVVLGGAAVGRAQRQLGRRPFHISTPRRQVSANNFYEVLDLPTTASPGEIKKQFYKLSKAHHPDLHPEDPHAAQRFVRISEAHATLGSPEKKEKYDRDVVRPSQAGPSGGGGGGAGAPPGSFSSSSGPGGRPASGLSRRRTQFRGPPPSFYRSGGWGAYGAKREENAYKASSSWEARGESASGASGPAAGENPSSYSAGGTGPGGFTQGFDNDVRHFDQRGHQRTHSHIERNRHRARRRSAKGISEAEIDYSGGNPTVFNFVVVGGVLVLILGITRGIFGWGERKGKKKVKESEEGKGDGTSAGSSAGSSSSSSKS</sequence>
<dbReference type="EMBL" id="QWIJ01000147">
    <property type="protein sequence ID" value="RMX86811.1"/>
    <property type="molecule type" value="Genomic_DNA"/>
</dbReference>